<feature type="chain" id="PRO_5042183610" evidence="6">
    <location>
        <begin position="24"/>
        <end position="894"/>
    </location>
</feature>
<evidence type="ECO:0000313" key="10">
    <source>
        <dbReference type="EMBL" id="RKS91256.1"/>
    </source>
</evidence>
<evidence type="ECO:0000256" key="5">
    <source>
        <dbReference type="SAM" id="MobiDB-lite"/>
    </source>
</evidence>
<dbReference type="KEGG" id="smic:SmB9_18820"/>
<dbReference type="SUPFAM" id="SSF56935">
    <property type="entry name" value="Porins"/>
    <property type="match status" value="1"/>
</dbReference>
<dbReference type="Pfam" id="PF07715">
    <property type="entry name" value="Plug"/>
    <property type="match status" value="1"/>
</dbReference>
<dbReference type="GO" id="GO:0009279">
    <property type="term" value="C:cell outer membrane"/>
    <property type="evidence" value="ECO:0007669"/>
    <property type="project" value="UniProtKB-SubCell"/>
</dbReference>
<evidence type="ECO:0000256" key="3">
    <source>
        <dbReference type="ARBA" id="ARBA00023237"/>
    </source>
</evidence>
<dbReference type="EMBL" id="RBWX01000007">
    <property type="protein sequence ID" value="RKS91256.1"/>
    <property type="molecule type" value="Genomic_DNA"/>
</dbReference>
<organism evidence="9 11">
    <name type="scientific">Sphingosinicella microcystinivorans</name>
    <dbReference type="NCBI Taxonomy" id="335406"/>
    <lineage>
        <taxon>Bacteria</taxon>
        <taxon>Pseudomonadati</taxon>
        <taxon>Pseudomonadota</taxon>
        <taxon>Alphaproteobacteria</taxon>
        <taxon>Sphingomonadales</taxon>
        <taxon>Sphingosinicellaceae</taxon>
        <taxon>Sphingosinicella</taxon>
    </lineage>
</organism>
<reference evidence="10 12" key="2">
    <citation type="submission" date="2018-10" db="EMBL/GenBank/DDBJ databases">
        <title>Genomic Encyclopedia of Type Strains, Phase IV (KMG-IV): sequencing the most valuable type-strain genomes for metagenomic binning, comparative biology and taxonomic classification.</title>
        <authorList>
            <person name="Goeker M."/>
        </authorList>
    </citation>
    <scope>NUCLEOTIDE SEQUENCE [LARGE SCALE GENOMIC DNA]</scope>
    <source>
        <strain evidence="10 12">DSM 19791</strain>
    </source>
</reference>
<evidence type="ECO:0000259" key="8">
    <source>
        <dbReference type="Pfam" id="PF07715"/>
    </source>
</evidence>
<dbReference type="Gene3D" id="2.40.170.20">
    <property type="entry name" value="TonB-dependent receptor, beta-barrel domain"/>
    <property type="match status" value="1"/>
</dbReference>
<dbReference type="PANTHER" id="PTHR40980">
    <property type="entry name" value="PLUG DOMAIN-CONTAINING PROTEIN"/>
    <property type="match status" value="1"/>
</dbReference>
<dbReference type="InterPro" id="IPR012910">
    <property type="entry name" value="Plug_dom"/>
</dbReference>
<dbReference type="Pfam" id="PF00593">
    <property type="entry name" value="TonB_dep_Rec_b-barrel"/>
    <property type="match status" value="1"/>
</dbReference>
<evidence type="ECO:0000256" key="4">
    <source>
        <dbReference type="RuleBase" id="RU003357"/>
    </source>
</evidence>
<keyword evidence="4" id="KW-0798">TonB box</keyword>
<dbReference type="EMBL" id="AP018711">
    <property type="protein sequence ID" value="BBE34224.1"/>
    <property type="molecule type" value="Genomic_DNA"/>
</dbReference>
<dbReference type="InterPro" id="IPR036942">
    <property type="entry name" value="Beta-barrel_TonB_sf"/>
</dbReference>
<dbReference type="Proteomes" id="UP000276029">
    <property type="component" value="Unassembled WGS sequence"/>
</dbReference>
<feature type="domain" description="TonB-dependent receptor plug" evidence="8">
    <location>
        <begin position="63"/>
        <end position="164"/>
    </location>
</feature>
<name>A0AAD1D6Q1_SPHMI</name>
<keyword evidence="9" id="KW-0675">Receptor</keyword>
<feature type="domain" description="TonB-dependent receptor-like beta-barrel" evidence="7">
    <location>
        <begin position="535"/>
        <end position="810"/>
    </location>
</feature>
<evidence type="ECO:0000313" key="12">
    <source>
        <dbReference type="Proteomes" id="UP000276029"/>
    </source>
</evidence>
<evidence type="ECO:0000256" key="6">
    <source>
        <dbReference type="SAM" id="SignalP"/>
    </source>
</evidence>
<dbReference type="Proteomes" id="UP000275727">
    <property type="component" value="Chromosome"/>
</dbReference>
<dbReference type="PANTHER" id="PTHR40980:SF5">
    <property type="entry name" value="TONB-DEPENDENT RECEPTOR"/>
    <property type="match status" value="1"/>
</dbReference>
<dbReference type="AlphaFoldDB" id="A0AAD1D6Q1"/>
<accession>A0AAD1D6Q1</accession>
<reference evidence="9 11" key="1">
    <citation type="submission" date="2018-06" db="EMBL/GenBank/DDBJ databases">
        <title>Complete Genome Sequence of the Microcystin-Degrading Bacterium Sphingosinicella microcystinivorans Strain B-9.</title>
        <authorList>
            <person name="Jin H."/>
            <person name="Nishizawa T."/>
            <person name="Guo Y."/>
            <person name="Nishizawa A."/>
            <person name="Park H."/>
            <person name="Kato H."/>
            <person name="Tsuji K."/>
            <person name="Harada K."/>
        </authorList>
    </citation>
    <scope>NUCLEOTIDE SEQUENCE [LARGE SCALE GENOMIC DNA]</scope>
    <source>
        <strain evidence="9 11">B9</strain>
    </source>
</reference>
<protein>
    <submittedName>
        <fullName evidence="9">TonB-dependent receptor</fullName>
    </submittedName>
</protein>
<feature type="compositionally biased region" description="Low complexity" evidence="5">
    <location>
        <begin position="23"/>
        <end position="35"/>
    </location>
</feature>
<evidence type="ECO:0000256" key="2">
    <source>
        <dbReference type="ARBA" id="ARBA00023136"/>
    </source>
</evidence>
<evidence type="ECO:0000313" key="11">
    <source>
        <dbReference type="Proteomes" id="UP000275727"/>
    </source>
</evidence>
<dbReference type="InterPro" id="IPR037066">
    <property type="entry name" value="Plug_dom_sf"/>
</dbReference>
<evidence type="ECO:0000259" key="7">
    <source>
        <dbReference type="Pfam" id="PF00593"/>
    </source>
</evidence>
<proteinExistence type="inferred from homology"/>
<keyword evidence="2 4" id="KW-0472">Membrane</keyword>
<evidence type="ECO:0000313" key="9">
    <source>
        <dbReference type="EMBL" id="BBE34224.1"/>
    </source>
</evidence>
<evidence type="ECO:0000256" key="1">
    <source>
        <dbReference type="ARBA" id="ARBA00004442"/>
    </source>
</evidence>
<feature type="signal peptide" evidence="6">
    <location>
        <begin position="1"/>
        <end position="23"/>
    </location>
</feature>
<gene>
    <name evidence="10" type="ORF">DFR51_0815</name>
    <name evidence="9" type="ORF">SmB9_18820</name>
</gene>
<dbReference type="RefSeq" id="WP_121047726.1">
    <property type="nucleotide sequence ID" value="NZ_AP018711.1"/>
</dbReference>
<dbReference type="InterPro" id="IPR000531">
    <property type="entry name" value="Beta-barrel_TonB"/>
</dbReference>
<dbReference type="Gene3D" id="2.170.130.10">
    <property type="entry name" value="TonB-dependent receptor, plug domain"/>
    <property type="match status" value="1"/>
</dbReference>
<feature type="region of interest" description="Disordered" evidence="5">
    <location>
        <begin position="23"/>
        <end position="42"/>
    </location>
</feature>
<sequence>MTRLSSLATLLLSSALISAPALAQDTQPQPQTQPDESIDVSAPGVSASDEVIVVQGRYIPEPLRATPEVISVLSAAEIARTGEGDIAGALQRVTGLSLVGGRFVYVRGLGERYSLALLNGLPLPSPEPLRRVVPLDIFPTDVIASSVVQKSYSANYPGEFGGGVINLTTAAIPEESFLKVGGSISGDSETTFQRGYTYYGSDTDWTGFDDGSRDIPANLKAAMNSGNLLVVGPNFSLDTMKGLTASLLNASTTLVQGNNDIPLNGSLDFSGGLSLDVGSDRFGIIAAFGWDNSWETRGGLQQQTIGLSANSEGQDIIKPDSNFRFLSTENRIVVHGLLGFGYEFGEHKLRWTNLYIRDTSKEARIQDGVDEINVGSDRLNKSYTNWFERQLIDTQFVGEFKIKDVALDVRGTYANTQREAPYERAFSYRYDEEVGDFLNDLRTGGQSATISFSDLSEDVWAGSANVSWKLPTERAITLTAGYAYADTTRTSTRRDFAYLPESSLGLAVAQQRPDYLLSDYNIYTYDIVLTDRSGAAGVAKYDAGLEVHGGYVQAEIELMEFLNASIGVRYEDAKQFVNAIDLFGTGGAAGLSTRLANDYFLPAATITWNFAEDMQVRIAASKTIARPQFRELAPQQYFDTESDRTFIGNSYLTDSKLLNFEARYEWYIGRNERVSLAGFYKKIDKPIEAIATQQGQTFFTTFANAPEAQLYGAELEVQKYFALSDWLPGKFFETRDLLIATNYTYTKSKIKVGAGDTTIPTDTAGVPIAASLVFNDGAKLTGQSDHIVNVQIGFEDSESLSQQTLMLTYASNRISNRFSYQGTPIDFIEEPGLRLDFVARQGFTVAGRELEVKFEARNLTGENYEEFQQYNGTRVDRNTYGIGRSFSLGLSAKF</sequence>
<comment type="subcellular location">
    <subcellularLocation>
        <location evidence="1 4">Cell outer membrane</location>
    </subcellularLocation>
</comment>
<comment type="similarity">
    <text evidence="4">Belongs to the TonB-dependent receptor family.</text>
</comment>
<keyword evidence="6" id="KW-0732">Signal</keyword>
<keyword evidence="12" id="KW-1185">Reference proteome</keyword>
<keyword evidence="3" id="KW-0998">Cell outer membrane</keyword>